<evidence type="ECO:0000256" key="1">
    <source>
        <dbReference type="ARBA" id="ARBA00008950"/>
    </source>
</evidence>
<keyword evidence="5" id="KW-1185">Reference proteome</keyword>
<feature type="domain" description="Calcineurin-like phosphoesterase" evidence="3">
    <location>
        <begin position="4"/>
        <end position="147"/>
    </location>
</feature>
<dbReference type="NCBIfam" id="TIGR00040">
    <property type="entry name" value="yfcE"/>
    <property type="match status" value="1"/>
</dbReference>
<proteinExistence type="inferred from homology"/>
<dbReference type="Gene3D" id="3.60.21.10">
    <property type="match status" value="1"/>
</dbReference>
<dbReference type="RefSeq" id="WP_125691353.1">
    <property type="nucleotide sequence ID" value="NZ_JBHSSK010000022.1"/>
</dbReference>
<dbReference type="InterPro" id="IPR024654">
    <property type="entry name" value="Calcineurin-like_PHP_lpxH"/>
</dbReference>
<name>A0ABW1SUG9_9LACO</name>
<reference evidence="5" key="1">
    <citation type="journal article" date="2019" name="Int. J. Syst. Evol. Microbiol.">
        <title>The Global Catalogue of Microorganisms (GCM) 10K type strain sequencing project: providing services to taxonomists for standard genome sequencing and annotation.</title>
        <authorList>
            <consortium name="The Broad Institute Genomics Platform"/>
            <consortium name="The Broad Institute Genome Sequencing Center for Infectious Disease"/>
            <person name="Wu L."/>
            <person name="Ma J."/>
        </authorList>
    </citation>
    <scope>NUCLEOTIDE SEQUENCE [LARGE SCALE GENOMIC DNA]</scope>
    <source>
        <strain evidence="5">CCM 8905</strain>
    </source>
</reference>
<keyword evidence="2" id="KW-0479">Metal-binding</keyword>
<dbReference type="PANTHER" id="PTHR11124">
    <property type="entry name" value="VACUOLAR SORTING PROTEIN VPS29"/>
    <property type="match status" value="1"/>
</dbReference>
<gene>
    <name evidence="4" type="ORF">ACFP1G_07895</name>
</gene>
<evidence type="ECO:0000256" key="2">
    <source>
        <dbReference type="RuleBase" id="RU362039"/>
    </source>
</evidence>
<evidence type="ECO:0000313" key="5">
    <source>
        <dbReference type="Proteomes" id="UP001596254"/>
    </source>
</evidence>
<dbReference type="SUPFAM" id="SSF56300">
    <property type="entry name" value="Metallo-dependent phosphatases"/>
    <property type="match status" value="1"/>
</dbReference>
<evidence type="ECO:0000313" key="4">
    <source>
        <dbReference type="EMBL" id="MFC6207400.1"/>
    </source>
</evidence>
<dbReference type="InterPro" id="IPR000979">
    <property type="entry name" value="Phosphodiesterase_MJ0936/Vps29"/>
</dbReference>
<dbReference type="InterPro" id="IPR029052">
    <property type="entry name" value="Metallo-depent_PP-like"/>
</dbReference>
<comment type="cofactor">
    <cofactor evidence="2">
        <name>a divalent metal cation</name>
        <dbReference type="ChEBI" id="CHEBI:60240"/>
    </cofactor>
</comment>
<organism evidence="4 5">
    <name type="scientific">Levilactobacillus tongjiangensis</name>
    <dbReference type="NCBI Taxonomy" id="2486023"/>
    <lineage>
        <taxon>Bacteria</taxon>
        <taxon>Bacillati</taxon>
        <taxon>Bacillota</taxon>
        <taxon>Bacilli</taxon>
        <taxon>Lactobacillales</taxon>
        <taxon>Lactobacillaceae</taxon>
        <taxon>Levilactobacillus</taxon>
    </lineage>
</organism>
<comment type="similarity">
    <text evidence="1 2">Belongs to the metallophosphoesterase superfamily. YfcE family.</text>
</comment>
<dbReference type="EMBL" id="JBHSSK010000022">
    <property type="protein sequence ID" value="MFC6207400.1"/>
    <property type="molecule type" value="Genomic_DNA"/>
</dbReference>
<dbReference type="Pfam" id="PF12850">
    <property type="entry name" value="Metallophos_2"/>
    <property type="match status" value="1"/>
</dbReference>
<sequence length="172" mass="19349">MTKWLVVSDNHGDRDILVSLKATLQPDTIFHCGDSEMAADDPWFKDVYAVQGNMDFGSTLPMVETPLVDGQQVLLTHGHHDDVNWDLTKLKLRADQEEAAFVFYGHTHQLAVDQEGGHIFVNPGSISQPRGEYERLGGTCALITLTDKAWTIQYYDRQAQPVSELMFTFNHA</sequence>
<dbReference type="EC" id="3.1.4.-" evidence="2"/>
<protein>
    <recommendedName>
        <fullName evidence="2">Phosphoesterase</fullName>
        <ecNumber evidence="2">3.1.4.-</ecNumber>
    </recommendedName>
</protein>
<dbReference type="Proteomes" id="UP001596254">
    <property type="component" value="Unassembled WGS sequence"/>
</dbReference>
<accession>A0ABW1SUG9</accession>
<comment type="caution">
    <text evidence="4">The sequence shown here is derived from an EMBL/GenBank/DDBJ whole genome shotgun (WGS) entry which is preliminary data.</text>
</comment>
<evidence type="ECO:0000259" key="3">
    <source>
        <dbReference type="Pfam" id="PF12850"/>
    </source>
</evidence>